<proteinExistence type="predicted"/>
<dbReference type="RefSeq" id="WP_038549457.1">
    <property type="nucleotide sequence ID" value="NZ_CP006842.1"/>
</dbReference>
<evidence type="ECO:0000313" key="1">
    <source>
        <dbReference type="EMBL" id="AHW64675.1"/>
    </source>
</evidence>
<name>X5EBA3_9CORY</name>
<reference evidence="1 2" key="1">
    <citation type="journal article" date="2015" name="Int. J. Syst. Evol. Microbiol.">
        <title>Revisiting Corynebacterium glyciniphilum (ex Kubota et al., 1972) sp. nov., nom. rev., isolated from putrefied banana.</title>
        <authorList>
            <person name="Al-Dilaimi A."/>
            <person name="Bednarz H."/>
            <person name="Lomker A."/>
            <person name="Niehaus K."/>
            <person name="Kalinowski J."/>
            <person name="Ruckert C."/>
        </authorList>
    </citation>
    <scope>NUCLEOTIDE SEQUENCE [LARGE SCALE GENOMIC DNA]</scope>
    <source>
        <strain evidence="1">AJ 3170</strain>
    </source>
</reference>
<evidence type="ECO:0000313" key="2">
    <source>
        <dbReference type="Proteomes" id="UP000023703"/>
    </source>
</evidence>
<keyword evidence="2" id="KW-1185">Reference proteome</keyword>
<dbReference type="AlphaFoldDB" id="X5EBA3"/>
<evidence type="ECO:0008006" key="3">
    <source>
        <dbReference type="Google" id="ProtNLM"/>
    </source>
</evidence>
<dbReference type="Proteomes" id="UP000023703">
    <property type="component" value="Chromosome"/>
</dbReference>
<dbReference type="KEGG" id="cgy:CGLY_11150"/>
<accession>X5EBA3</accession>
<organism evidence="1 2">
    <name type="scientific">Corynebacterium glyciniphilum AJ 3170</name>
    <dbReference type="NCBI Taxonomy" id="1404245"/>
    <lineage>
        <taxon>Bacteria</taxon>
        <taxon>Bacillati</taxon>
        <taxon>Actinomycetota</taxon>
        <taxon>Actinomycetes</taxon>
        <taxon>Mycobacteriales</taxon>
        <taxon>Corynebacteriaceae</taxon>
        <taxon>Corynebacterium</taxon>
    </lineage>
</organism>
<sequence>MIVRPSALKHGISETDGIEAATWPVLVMRLDDENPQRVLRLGFDSSGRLLEVVVLLWDDGTEELIHCMRARKKYLRLL</sequence>
<gene>
    <name evidence="1" type="ORF">CGLY_11150</name>
</gene>
<dbReference type="eggNOG" id="ENOG5033J7G">
    <property type="taxonomic scope" value="Bacteria"/>
</dbReference>
<protein>
    <recommendedName>
        <fullName evidence="3">Toxin</fullName>
    </recommendedName>
</protein>
<dbReference type="HOGENOM" id="CLU_168745_1_1_11"/>
<dbReference type="EMBL" id="CP006842">
    <property type="protein sequence ID" value="AHW64675.1"/>
    <property type="molecule type" value="Genomic_DNA"/>
</dbReference>